<dbReference type="EMBL" id="AP022581">
    <property type="protein sequence ID" value="BBX99303.1"/>
    <property type="molecule type" value="Genomic_DNA"/>
</dbReference>
<reference evidence="2 3" key="1">
    <citation type="journal article" date="2019" name="Emerg. Microbes Infect.">
        <title>Comprehensive subspecies identification of 175 nontuberculous mycobacteria species based on 7547 genomic profiles.</title>
        <authorList>
            <person name="Matsumoto Y."/>
            <person name="Kinjo T."/>
            <person name="Motooka D."/>
            <person name="Nabeya D."/>
            <person name="Jung N."/>
            <person name="Uechi K."/>
            <person name="Horii T."/>
            <person name="Iida T."/>
            <person name="Fujita J."/>
            <person name="Nakamura S."/>
        </authorList>
    </citation>
    <scope>NUCLEOTIDE SEQUENCE [LARGE SCALE GENOMIC DNA]</scope>
    <source>
        <strain evidence="2 3">JCM 15657</strain>
    </source>
</reference>
<dbReference type="InterPro" id="IPR013655">
    <property type="entry name" value="PAS_fold_3"/>
</dbReference>
<keyword evidence="3" id="KW-1185">Reference proteome</keyword>
<evidence type="ECO:0000259" key="1">
    <source>
        <dbReference type="PROSITE" id="PS50921"/>
    </source>
</evidence>
<dbReference type="KEGG" id="mlj:MLAC_45970"/>
<accession>A0A7I7NSS2</accession>
<proteinExistence type="predicted"/>
<dbReference type="SUPFAM" id="SSF55785">
    <property type="entry name" value="PYP-like sensor domain (PAS domain)"/>
    <property type="match status" value="1"/>
</dbReference>
<dbReference type="InterPro" id="IPR035965">
    <property type="entry name" value="PAS-like_dom_sf"/>
</dbReference>
<name>A0A7I7NSS2_9MYCO</name>
<dbReference type="AlphaFoldDB" id="A0A7I7NSS2"/>
<gene>
    <name evidence="2" type="ORF">MLAC_45970</name>
</gene>
<dbReference type="SUPFAM" id="SSF52172">
    <property type="entry name" value="CheY-like"/>
    <property type="match status" value="1"/>
</dbReference>
<evidence type="ECO:0000313" key="2">
    <source>
        <dbReference type="EMBL" id="BBX99303.1"/>
    </source>
</evidence>
<dbReference type="Gene3D" id="1.10.10.10">
    <property type="entry name" value="Winged helix-like DNA-binding domain superfamily/Winged helix DNA-binding domain"/>
    <property type="match status" value="1"/>
</dbReference>
<protein>
    <submittedName>
        <fullName evidence="2">Putative transcription antitermination regulator</fullName>
    </submittedName>
</protein>
<evidence type="ECO:0000313" key="3">
    <source>
        <dbReference type="Proteomes" id="UP000466396"/>
    </source>
</evidence>
<dbReference type="InterPro" id="IPR011006">
    <property type="entry name" value="CheY-like_superfamily"/>
</dbReference>
<dbReference type="Proteomes" id="UP000466396">
    <property type="component" value="Chromosome"/>
</dbReference>
<organism evidence="2 3">
    <name type="scientific">Mycobacterium lacus</name>
    <dbReference type="NCBI Taxonomy" id="169765"/>
    <lineage>
        <taxon>Bacteria</taxon>
        <taxon>Bacillati</taxon>
        <taxon>Actinomycetota</taxon>
        <taxon>Actinomycetes</taxon>
        <taxon>Mycobacteriales</taxon>
        <taxon>Mycobacteriaceae</taxon>
        <taxon>Mycobacterium</taxon>
    </lineage>
</organism>
<dbReference type="Pfam" id="PF08447">
    <property type="entry name" value="PAS_3"/>
    <property type="match status" value="1"/>
</dbReference>
<feature type="domain" description="ANTAR" evidence="1">
    <location>
        <begin position="139"/>
        <end position="200"/>
    </location>
</feature>
<sequence length="230" mass="25739">MPEWDTLCGASQYIGVVCANALRGRDRWAPVGRFRYFLRDDRWEWSAEVARMHGYEPGSVTPTTSLILAHKHPDEKPIVAELVGQVRRHGVAFSNRHRIIDTRGDPHMVVVVGDRLYDNAGRPAGTAGFYVDITEPFQADVRKRLTESVTAVNERRAVINQAMGIMMLRFGVDANSAFQLMTKLSQQSNTKLRDIAERVVAETTTQRAFPDEVAGCPVDELLLTLRDSSA</sequence>
<dbReference type="Gene3D" id="3.30.450.20">
    <property type="entry name" value="PAS domain"/>
    <property type="match status" value="1"/>
</dbReference>
<dbReference type="SMART" id="SM01012">
    <property type="entry name" value="ANTAR"/>
    <property type="match status" value="1"/>
</dbReference>
<dbReference type="InterPro" id="IPR005561">
    <property type="entry name" value="ANTAR"/>
</dbReference>
<dbReference type="Pfam" id="PF03861">
    <property type="entry name" value="ANTAR"/>
    <property type="match status" value="1"/>
</dbReference>
<dbReference type="PROSITE" id="PS50921">
    <property type="entry name" value="ANTAR"/>
    <property type="match status" value="1"/>
</dbReference>
<dbReference type="InterPro" id="IPR036388">
    <property type="entry name" value="WH-like_DNA-bd_sf"/>
</dbReference>
<dbReference type="GO" id="GO:0003723">
    <property type="term" value="F:RNA binding"/>
    <property type="evidence" value="ECO:0007669"/>
    <property type="project" value="InterPro"/>
</dbReference>